<protein>
    <submittedName>
        <fullName evidence="1">Predicted protein</fullName>
    </submittedName>
</protein>
<accession>E5AAR4</accession>
<evidence type="ECO:0000313" key="1">
    <source>
        <dbReference type="EMBL" id="CBY00755.1"/>
    </source>
</evidence>
<proteinExistence type="predicted"/>
<dbReference type="EMBL" id="FP929138">
    <property type="protein sequence ID" value="CBY00755.1"/>
    <property type="molecule type" value="Genomic_DNA"/>
</dbReference>
<dbReference type="Proteomes" id="UP000002668">
    <property type="component" value="Genome"/>
</dbReference>
<dbReference type="InParanoid" id="E5AAR4"/>
<gene>
    <name evidence="1" type="ORF">LEMA_uP018850.1</name>
</gene>
<organism evidence="2">
    <name type="scientific">Leptosphaeria maculans (strain JN3 / isolate v23.1.3 / race Av1-4-5-6-7-8)</name>
    <name type="common">Blackleg fungus</name>
    <name type="synonym">Phoma lingam</name>
    <dbReference type="NCBI Taxonomy" id="985895"/>
    <lineage>
        <taxon>Eukaryota</taxon>
        <taxon>Fungi</taxon>
        <taxon>Dikarya</taxon>
        <taxon>Ascomycota</taxon>
        <taxon>Pezizomycotina</taxon>
        <taxon>Dothideomycetes</taxon>
        <taxon>Pleosporomycetidae</taxon>
        <taxon>Pleosporales</taxon>
        <taxon>Pleosporineae</taxon>
        <taxon>Leptosphaeriaceae</taxon>
        <taxon>Plenodomus</taxon>
        <taxon>Plenodomus lingam/Leptosphaeria maculans species complex</taxon>
    </lineage>
</organism>
<reference evidence="2" key="1">
    <citation type="journal article" date="2011" name="Nat. Commun.">
        <title>Effector diversification within compartments of the Leptosphaeria maculans genome affected by Repeat-Induced Point mutations.</title>
        <authorList>
            <person name="Rouxel T."/>
            <person name="Grandaubert J."/>
            <person name="Hane J.K."/>
            <person name="Hoede C."/>
            <person name="van de Wouw A.P."/>
            <person name="Couloux A."/>
            <person name="Dominguez V."/>
            <person name="Anthouard V."/>
            <person name="Bally P."/>
            <person name="Bourras S."/>
            <person name="Cozijnsen A.J."/>
            <person name="Ciuffetti L.M."/>
            <person name="Degrave A."/>
            <person name="Dilmaghani A."/>
            <person name="Duret L."/>
            <person name="Fudal I."/>
            <person name="Goodwin S.B."/>
            <person name="Gout L."/>
            <person name="Glaser N."/>
            <person name="Linglin J."/>
            <person name="Kema G.H.J."/>
            <person name="Lapalu N."/>
            <person name="Lawrence C.B."/>
            <person name="May K."/>
            <person name="Meyer M."/>
            <person name="Ollivier B."/>
            <person name="Poulain J."/>
            <person name="Schoch C.L."/>
            <person name="Simon A."/>
            <person name="Spatafora J.W."/>
            <person name="Stachowiak A."/>
            <person name="Turgeon B.G."/>
            <person name="Tyler B.M."/>
            <person name="Vincent D."/>
            <person name="Weissenbach J."/>
            <person name="Amselem J."/>
            <person name="Quesneville H."/>
            <person name="Oliver R.P."/>
            <person name="Wincker P."/>
            <person name="Balesdent M.-H."/>
            <person name="Howlett B.J."/>
        </authorList>
    </citation>
    <scope>NUCLEOTIDE SEQUENCE [LARGE SCALE GENOMIC DNA]</scope>
    <source>
        <strain evidence="2">JN3 / isolate v23.1.3 / race Av1-4-5-6-7-8</strain>
    </source>
</reference>
<name>E5AAR4_LEPMJ</name>
<evidence type="ECO:0000313" key="2">
    <source>
        <dbReference type="Proteomes" id="UP000002668"/>
    </source>
</evidence>
<sequence>MAVEDIASNTVIQQMCLIASVCERHRSGFPAIDINIRRGNVLAIGTTMFSCDRCPWRTVYSPKFNEMLQMQSSLPGSCVRRAQSDVDDNCLCLAD</sequence>
<dbReference type="HOGENOM" id="CLU_2373173_0_0_1"/>
<dbReference type="VEuPathDB" id="FungiDB:LEMA_uP018850.1"/>
<keyword evidence="2" id="KW-1185">Reference proteome</keyword>
<dbReference type="AlphaFoldDB" id="E5AAR4"/>